<gene>
    <name evidence="11" type="ORF">L3Y34_008365</name>
    <name evidence="12" type="ORF">L5515_008213</name>
</gene>
<evidence type="ECO:0000256" key="5">
    <source>
        <dbReference type="ARBA" id="ARBA00023134"/>
    </source>
</evidence>
<dbReference type="GO" id="GO:0046872">
    <property type="term" value="F:metal ion binding"/>
    <property type="evidence" value="ECO:0007669"/>
    <property type="project" value="UniProtKB-KW"/>
</dbReference>
<keyword evidence="5 9" id="KW-0342">GTP-binding</keyword>
<dbReference type="SMART" id="SM00275">
    <property type="entry name" value="G_alpha"/>
    <property type="match status" value="1"/>
</dbReference>
<evidence type="ECO:0000256" key="1">
    <source>
        <dbReference type="ARBA" id="ARBA00011356"/>
    </source>
</evidence>
<dbReference type="Pfam" id="PF00503">
    <property type="entry name" value="G-alpha"/>
    <property type="match status" value="1"/>
</dbReference>
<dbReference type="GO" id="GO:0005525">
    <property type="term" value="F:GTP binding"/>
    <property type="evidence" value="ECO:0007669"/>
    <property type="project" value="UniProtKB-KW"/>
</dbReference>
<dbReference type="Gene3D" id="1.10.400.10">
    <property type="entry name" value="GI Alpha 1, domain 2-like"/>
    <property type="match status" value="1"/>
</dbReference>
<dbReference type="InterPro" id="IPR001019">
    <property type="entry name" value="Gprotein_alpha_su"/>
</dbReference>
<protein>
    <submittedName>
        <fullName evidence="11">Uncharacterized protein</fullName>
    </submittedName>
</protein>
<dbReference type="FunFam" id="3.40.50.300:FF:000692">
    <property type="entry name" value="Guanine nucleotide-binding protein subunit alpha"/>
    <property type="match status" value="1"/>
</dbReference>
<keyword evidence="14" id="KW-1185">Reference proteome</keyword>
<dbReference type="Proteomes" id="UP000827892">
    <property type="component" value="Chromosome V"/>
</dbReference>
<reference evidence="11 13" key="1">
    <citation type="submission" date="2022-02" db="EMBL/GenBank/DDBJ databases">
        <title>Chromosome-level reference genomes for two strains of Caenorhabditis briggsae: an improved platform for comparative genomics.</title>
        <authorList>
            <person name="Stevens L."/>
            <person name="Andersen E.C."/>
        </authorList>
    </citation>
    <scope>NUCLEOTIDE SEQUENCE [LARGE SCALE GENOMIC DNA]</scope>
    <source>
        <strain evidence="11">QX1410_ONT</strain>
        <tissue evidence="11">Whole-organism</tissue>
    </source>
</reference>
<dbReference type="SUPFAM" id="SSF47895">
    <property type="entry name" value="Transducin (alpha subunit), insertion domain"/>
    <property type="match status" value="1"/>
</dbReference>
<dbReference type="InterPro" id="IPR011025">
    <property type="entry name" value="GproteinA_insert"/>
</dbReference>
<dbReference type="EMBL" id="CP092624">
    <property type="protein sequence ID" value="UMM35721.1"/>
    <property type="molecule type" value="Genomic_DNA"/>
</dbReference>
<evidence type="ECO:0000256" key="2">
    <source>
        <dbReference type="ARBA" id="ARBA00022707"/>
    </source>
</evidence>
<evidence type="ECO:0000256" key="3">
    <source>
        <dbReference type="ARBA" id="ARBA00022723"/>
    </source>
</evidence>
<proteinExistence type="predicted"/>
<evidence type="ECO:0000256" key="6">
    <source>
        <dbReference type="ARBA" id="ARBA00023139"/>
    </source>
</evidence>
<reference evidence="12 14" key="2">
    <citation type="submission" date="2022-04" db="EMBL/GenBank/DDBJ databases">
        <title>Chromosome-level reference genomes for two strains of Caenorhabditis briggsae: an improved platform for comparative genomics.</title>
        <authorList>
            <person name="Stevens L."/>
            <person name="Andersen E."/>
        </authorList>
    </citation>
    <scope>NUCLEOTIDE SEQUENCE [LARGE SCALE GENOMIC DNA]</scope>
    <source>
        <strain evidence="12">VX34</strain>
        <tissue evidence="12">Whole-organism</tissue>
    </source>
</reference>
<evidence type="ECO:0000256" key="9">
    <source>
        <dbReference type="PIRSR" id="PIRSR601019-1"/>
    </source>
</evidence>
<keyword evidence="7" id="KW-0807">Transducer</keyword>
<dbReference type="PROSITE" id="PS51882">
    <property type="entry name" value="G_ALPHA"/>
    <property type="match status" value="1"/>
</dbReference>
<keyword evidence="4 9" id="KW-0547">Nucleotide-binding</keyword>
<evidence type="ECO:0000256" key="7">
    <source>
        <dbReference type="ARBA" id="ARBA00023224"/>
    </source>
</evidence>
<organism evidence="11 13">
    <name type="scientific">Caenorhabditis briggsae</name>
    <dbReference type="NCBI Taxonomy" id="6238"/>
    <lineage>
        <taxon>Eukaryota</taxon>
        <taxon>Metazoa</taxon>
        <taxon>Ecdysozoa</taxon>
        <taxon>Nematoda</taxon>
        <taxon>Chromadorea</taxon>
        <taxon>Rhabditida</taxon>
        <taxon>Rhabditina</taxon>
        <taxon>Rhabditomorpha</taxon>
        <taxon>Rhabditoidea</taxon>
        <taxon>Rhabditidae</taxon>
        <taxon>Peloderinae</taxon>
        <taxon>Caenorhabditis</taxon>
    </lineage>
</organism>
<dbReference type="SUPFAM" id="SSF52540">
    <property type="entry name" value="P-loop containing nucleoside triphosphate hydrolases"/>
    <property type="match status" value="1"/>
</dbReference>
<evidence type="ECO:0000256" key="10">
    <source>
        <dbReference type="PIRSR" id="PIRSR601019-2"/>
    </source>
</evidence>
<evidence type="ECO:0000313" key="13">
    <source>
        <dbReference type="Proteomes" id="UP000827892"/>
    </source>
</evidence>
<feature type="binding site" evidence="9">
    <location>
        <begin position="152"/>
        <end position="153"/>
    </location>
    <ligand>
        <name>GTP</name>
        <dbReference type="ChEBI" id="CHEBI:37565"/>
    </ligand>
</feature>
<feature type="binding site" evidence="10">
    <location>
        <position position="47"/>
    </location>
    <ligand>
        <name>Mg(2+)</name>
        <dbReference type="ChEBI" id="CHEBI:18420"/>
    </ligand>
</feature>
<dbReference type="GO" id="GO:0003924">
    <property type="term" value="F:GTPase activity"/>
    <property type="evidence" value="ECO:0007669"/>
    <property type="project" value="InterPro"/>
</dbReference>
<dbReference type="AlphaFoldDB" id="A0AAE9D0H8"/>
<comment type="subunit">
    <text evidence="1">G proteins are composed of 3 units; alpha, beta and gamma. The alpha chain contains the guanine nucleotide binding site.</text>
</comment>
<dbReference type="Proteomes" id="UP000829354">
    <property type="component" value="Chromosome V"/>
</dbReference>
<dbReference type="GO" id="GO:0031683">
    <property type="term" value="F:G-protein beta/gamma-subunit complex binding"/>
    <property type="evidence" value="ECO:0007669"/>
    <property type="project" value="InterPro"/>
</dbReference>
<evidence type="ECO:0000256" key="8">
    <source>
        <dbReference type="ARBA" id="ARBA00023288"/>
    </source>
</evidence>
<dbReference type="PANTHER" id="PTHR10218">
    <property type="entry name" value="GTP-BINDING PROTEIN ALPHA SUBUNIT"/>
    <property type="match status" value="1"/>
</dbReference>
<keyword evidence="2" id="KW-0519">Myristate</keyword>
<accession>A0AAE9D0H8</accession>
<dbReference type="InterPro" id="IPR027417">
    <property type="entry name" value="P-loop_NTPase"/>
</dbReference>
<feature type="binding site" evidence="9">
    <location>
        <begin position="43"/>
        <end position="48"/>
    </location>
    <ligand>
        <name>GTP</name>
        <dbReference type="ChEBI" id="CHEBI:37565"/>
    </ligand>
</feature>
<name>A0AAE9D0H8_CAEBR</name>
<evidence type="ECO:0000313" key="11">
    <source>
        <dbReference type="EMBL" id="ULT89916.1"/>
    </source>
</evidence>
<keyword evidence="10" id="KW-0460">Magnesium</keyword>
<sequence length="155" mass="17011">MGSCQSNENSEGNARNKEIEKQLNADKRAGSSIVKLLLLGAGECGKSTVLKQMQILHSNGFTEEEVNEKRAIVYNNTVSAMCTILRAMDGVLHLPLENGQKEAEKAIVMKVQENGEEGEALTEEVSRAIQSLWADPGVKKAFEMRSEYQLPDSAK</sequence>
<evidence type="ECO:0000256" key="4">
    <source>
        <dbReference type="ARBA" id="ARBA00022741"/>
    </source>
</evidence>
<dbReference type="EMBL" id="CP090895">
    <property type="protein sequence ID" value="ULT89916.1"/>
    <property type="molecule type" value="Genomic_DNA"/>
</dbReference>
<keyword evidence="8" id="KW-0449">Lipoprotein</keyword>
<keyword evidence="6" id="KW-0564">Palmitate</keyword>
<evidence type="ECO:0000313" key="12">
    <source>
        <dbReference type="EMBL" id="UMM35721.1"/>
    </source>
</evidence>
<evidence type="ECO:0000313" key="14">
    <source>
        <dbReference type="Proteomes" id="UP000829354"/>
    </source>
</evidence>
<keyword evidence="3 10" id="KW-0479">Metal-binding</keyword>
<dbReference type="PANTHER" id="PTHR10218:SF215">
    <property type="entry name" value="GUANINE NUCLEOTIDE-BINDING PROTEIN ALPHA-17 SUBUNIT"/>
    <property type="match status" value="1"/>
</dbReference>
<dbReference type="GO" id="GO:0007186">
    <property type="term" value="P:G protein-coupled receptor signaling pathway"/>
    <property type="evidence" value="ECO:0007669"/>
    <property type="project" value="InterPro"/>
</dbReference>